<sequence length="417" mass="45279">MTTIAEIIDSHPVDETWQRRLYELLHANPELSLQEEETYSRLMTELARFDCDVVAPIGKFGICAVFRNGDGPTVLHRADFDGLPVTEETGAPYASHKTVKTADGQTVGTMHACGHDIHTTALLSACDILDHTRENWSGTYIALFQPGEEIGAGAEDMVEGGLTEKIPAPDVVFGQHVMPGRAGEVMSKPGPQFAACDSIRVRIPGRAAHGSMPHNAIDPTYTAAMIIARLQGIVGREVNPADFAVVTVASMHAGTTNNIIPGHAELVLNCRFYSEKVKARVYAAIERVVHAEVLASGSLDEATVSYFAHGELLDNDEALFTTVRERFDEVFGEESVTADPKTVSEDFPVIPQAFGAPYFFWLVGCTPRDVWDKAVAEDRVGEDVPVNHMPTFLPEYEPTIAAATRAAATAALTYLAR</sequence>
<evidence type="ECO:0000313" key="3">
    <source>
        <dbReference type="Proteomes" id="UP001218071"/>
    </source>
</evidence>
<name>A0ABY7UL45_9CORY</name>
<organism evidence="2 3">
    <name type="scientific">Corynebacterium jeddahense</name>
    <dbReference type="NCBI Taxonomy" id="1414719"/>
    <lineage>
        <taxon>Bacteria</taxon>
        <taxon>Bacillati</taxon>
        <taxon>Actinomycetota</taxon>
        <taxon>Actinomycetes</taxon>
        <taxon>Mycobacteriales</taxon>
        <taxon>Corynebacteriaceae</taxon>
        <taxon>Corynebacterium</taxon>
    </lineage>
</organism>
<feature type="domain" description="Peptidase M20 dimerisation" evidence="1">
    <location>
        <begin position="199"/>
        <end position="291"/>
    </location>
</feature>
<accession>A0ABY7UL45</accession>
<dbReference type="SUPFAM" id="SSF55031">
    <property type="entry name" value="Bacterial exopeptidase dimerisation domain"/>
    <property type="match status" value="1"/>
</dbReference>
<keyword evidence="3" id="KW-1185">Reference proteome</keyword>
<evidence type="ECO:0000313" key="2">
    <source>
        <dbReference type="EMBL" id="WCZ39192.1"/>
    </source>
</evidence>
<dbReference type="Proteomes" id="UP001218071">
    <property type="component" value="Chromosome"/>
</dbReference>
<dbReference type="NCBIfam" id="TIGR01891">
    <property type="entry name" value="amidohydrolases"/>
    <property type="match status" value="1"/>
</dbReference>
<dbReference type="EMBL" id="CP063194">
    <property type="protein sequence ID" value="WCZ39192.1"/>
    <property type="molecule type" value="Genomic_DNA"/>
</dbReference>
<dbReference type="InterPro" id="IPR036264">
    <property type="entry name" value="Bact_exopeptidase_dim_dom"/>
</dbReference>
<protein>
    <submittedName>
        <fullName evidence="2">Hydrolase YxeP</fullName>
        <ecNumber evidence="2">3.-.-.-</ecNumber>
    </submittedName>
</protein>
<dbReference type="InterPro" id="IPR011650">
    <property type="entry name" value="Peptidase_M20_dimer"/>
</dbReference>
<keyword evidence="2" id="KW-0378">Hydrolase</keyword>
<dbReference type="EC" id="3.-.-.-" evidence="2"/>
<dbReference type="Pfam" id="PF07687">
    <property type="entry name" value="M20_dimer"/>
    <property type="match status" value="1"/>
</dbReference>
<dbReference type="PANTHER" id="PTHR11014:SF63">
    <property type="entry name" value="METALLOPEPTIDASE, PUTATIVE (AFU_ORTHOLOGUE AFUA_6G09600)-RELATED"/>
    <property type="match status" value="1"/>
</dbReference>
<dbReference type="RefSeq" id="WP_042404977.1">
    <property type="nucleotide sequence ID" value="NZ_CBYN010000006.1"/>
</dbReference>
<dbReference type="PANTHER" id="PTHR11014">
    <property type="entry name" value="PEPTIDASE M20 FAMILY MEMBER"/>
    <property type="match status" value="1"/>
</dbReference>
<dbReference type="InterPro" id="IPR017439">
    <property type="entry name" value="Amidohydrolase"/>
</dbReference>
<evidence type="ECO:0000259" key="1">
    <source>
        <dbReference type="Pfam" id="PF07687"/>
    </source>
</evidence>
<proteinExistence type="predicted"/>
<dbReference type="GO" id="GO:0016787">
    <property type="term" value="F:hydrolase activity"/>
    <property type="evidence" value="ECO:0007669"/>
    <property type="project" value="UniProtKB-KW"/>
</dbReference>
<dbReference type="Gene3D" id="3.30.70.360">
    <property type="match status" value="1"/>
</dbReference>
<dbReference type="SUPFAM" id="SSF53187">
    <property type="entry name" value="Zn-dependent exopeptidases"/>
    <property type="match status" value="1"/>
</dbReference>
<gene>
    <name evidence="2" type="primary">yxeP4</name>
    <name evidence="2" type="ORF">CJEDD_07995</name>
</gene>
<dbReference type="InterPro" id="IPR002933">
    <property type="entry name" value="Peptidase_M20"/>
</dbReference>
<dbReference type="Pfam" id="PF01546">
    <property type="entry name" value="Peptidase_M20"/>
    <property type="match status" value="1"/>
</dbReference>
<reference evidence="2 3" key="1">
    <citation type="submission" date="2020-10" db="EMBL/GenBank/DDBJ databases">
        <title>Complete genome sequence of Corynebacterium jeddahense DSM 45997, type strain of Corynebacterium jeddahense.</title>
        <authorList>
            <person name="Busche T."/>
            <person name="Kalinowski J."/>
            <person name="Ruckert C."/>
        </authorList>
    </citation>
    <scope>NUCLEOTIDE SEQUENCE [LARGE SCALE GENOMIC DNA]</scope>
    <source>
        <strain evidence="2 3">DSM 45997</strain>
    </source>
</reference>
<dbReference type="Gene3D" id="3.40.630.10">
    <property type="entry name" value="Zn peptidases"/>
    <property type="match status" value="1"/>
</dbReference>
<dbReference type="PIRSF" id="PIRSF005962">
    <property type="entry name" value="Pept_M20D_amidohydro"/>
    <property type="match status" value="1"/>
</dbReference>